<accession>A0A210Q372</accession>
<dbReference type="InterPro" id="IPR000276">
    <property type="entry name" value="GPCR_Rhodpsn"/>
</dbReference>
<evidence type="ECO:0000256" key="5">
    <source>
        <dbReference type="ARBA" id="ARBA00023040"/>
    </source>
</evidence>
<keyword evidence="4 11" id="KW-1133">Transmembrane helix</keyword>
<keyword evidence="5 9" id="KW-0297">G-protein coupled receptor</keyword>
<feature type="compositionally biased region" description="Polar residues" evidence="10">
    <location>
        <begin position="1"/>
        <end position="11"/>
    </location>
</feature>
<evidence type="ECO:0000256" key="8">
    <source>
        <dbReference type="ARBA" id="ARBA00023224"/>
    </source>
</evidence>
<feature type="transmembrane region" description="Helical" evidence="11">
    <location>
        <begin position="277"/>
        <end position="301"/>
    </location>
</feature>
<comment type="subcellular location">
    <subcellularLocation>
        <location evidence="1">Membrane</location>
        <topology evidence="1">Multi-pass membrane protein</topology>
    </subcellularLocation>
</comment>
<dbReference type="GO" id="GO:0004983">
    <property type="term" value="F:neuropeptide Y receptor activity"/>
    <property type="evidence" value="ECO:0007669"/>
    <property type="project" value="InterPro"/>
</dbReference>
<dbReference type="PANTHER" id="PTHR24235:SF12">
    <property type="entry name" value="G-PROTEIN COUPLED RECEPTORS FAMILY 1 PROFILE DOMAIN-CONTAINING PROTEIN"/>
    <property type="match status" value="1"/>
</dbReference>
<proteinExistence type="inferred from homology"/>
<feature type="transmembrane region" description="Helical" evidence="11">
    <location>
        <begin position="130"/>
        <end position="151"/>
    </location>
</feature>
<evidence type="ECO:0000256" key="1">
    <source>
        <dbReference type="ARBA" id="ARBA00004141"/>
    </source>
</evidence>
<dbReference type="PROSITE" id="PS00237">
    <property type="entry name" value="G_PROTEIN_RECEP_F1_1"/>
    <property type="match status" value="1"/>
</dbReference>
<feature type="transmembrane region" description="Helical" evidence="11">
    <location>
        <begin position="49"/>
        <end position="81"/>
    </location>
</feature>
<dbReference type="EMBL" id="NEDP02005155">
    <property type="protein sequence ID" value="OWF43186.1"/>
    <property type="molecule type" value="Genomic_DNA"/>
</dbReference>
<feature type="transmembrane region" description="Helical" evidence="11">
    <location>
        <begin position="222"/>
        <end position="246"/>
    </location>
</feature>
<dbReference type="GO" id="GO:0016020">
    <property type="term" value="C:membrane"/>
    <property type="evidence" value="ECO:0007669"/>
    <property type="project" value="UniProtKB-SubCell"/>
</dbReference>
<evidence type="ECO:0000256" key="6">
    <source>
        <dbReference type="ARBA" id="ARBA00023136"/>
    </source>
</evidence>
<dbReference type="OrthoDB" id="9046662at2759"/>
<keyword evidence="14" id="KW-1185">Reference proteome</keyword>
<dbReference type="SMART" id="SM01381">
    <property type="entry name" value="7TM_GPCR_Srsx"/>
    <property type="match status" value="1"/>
</dbReference>
<evidence type="ECO:0000256" key="9">
    <source>
        <dbReference type="RuleBase" id="RU000688"/>
    </source>
</evidence>
<evidence type="ECO:0000259" key="12">
    <source>
        <dbReference type="PROSITE" id="PS50262"/>
    </source>
</evidence>
<dbReference type="STRING" id="6573.A0A210Q372"/>
<sequence>MGTNTTHSRSTAHAPDGLQLPDDDMLDTTNFSVTDFWRIQSHVEFSNNWFGSVSVCILVFGFCLITVFGTTGNAAMCYIIIKKKNLKSCRNWYIMNLSLSDILTSVLCIPFTVVRLIMKHWPLGEIVCKLVPTLQTIYVFVSTFTIMLIAVDRYRAIVHCANATRDRTRLMYIFPMVWMVSLALALPMFVFHEVEDVYITKGIFLFSSCLENWSSDIARKSYASVILGIHFIFPMIVIVSLHILICKFIRTHIESKPSYSRELHRSRRNLLRQRKNIILLTSITVSFAITWLPLTLINLLADLNYHLFTGINFNWLKAVCHLLAMSSVCINPIIYGWFNSNFRREIKAMICRRRREKDNKSFLMGLTEHRSSRCRDRIELGVYGLIPTRTDIRTMETRTAEVCPTETPHDHHLSPLPATGCCVEADTATGLPTHLLSVS</sequence>
<feature type="transmembrane region" description="Helical" evidence="11">
    <location>
        <begin position="93"/>
        <end position="118"/>
    </location>
</feature>
<comment type="similarity">
    <text evidence="2 9">Belongs to the G-protein coupled receptor 1 family.</text>
</comment>
<keyword evidence="8 9" id="KW-0807">Transducer</keyword>
<evidence type="ECO:0000256" key="10">
    <source>
        <dbReference type="SAM" id="MobiDB-lite"/>
    </source>
</evidence>
<dbReference type="SMR" id="A0A210Q372"/>
<organism evidence="13 14">
    <name type="scientific">Mizuhopecten yessoensis</name>
    <name type="common">Japanese scallop</name>
    <name type="synonym">Patinopecten yessoensis</name>
    <dbReference type="NCBI Taxonomy" id="6573"/>
    <lineage>
        <taxon>Eukaryota</taxon>
        <taxon>Metazoa</taxon>
        <taxon>Spiralia</taxon>
        <taxon>Lophotrochozoa</taxon>
        <taxon>Mollusca</taxon>
        <taxon>Bivalvia</taxon>
        <taxon>Autobranchia</taxon>
        <taxon>Pteriomorphia</taxon>
        <taxon>Pectinida</taxon>
        <taxon>Pectinoidea</taxon>
        <taxon>Pectinidae</taxon>
        <taxon>Mizuhopecten</taxon>
    </lineage>
</organism>
<comment type="caution">
    <text evidence="13">The sequence shown here is derived from an EMBL/GenBank/DDBJ whole genome shotgun (WGS) entry which is preliminary data.</text>
</comment>
<feature type="domain" description="G-protein coupled receptors family 1 profile" evidence="12">
    <location>
        <begin position="72"/>
        <end position="335"/>
    </location>
</feature>
<feature type="region of interest" description="Disordered" evidence="10">
    <location>
        <begin position="1"/>
        <end position="21"/>
    </location>
</feature>
<evidence type="ECO:0000256" key="7">
    <source>
        <dbReference type="ARBA" id="ARBA00023170"/>
    </source>
</evidence>
<dbReference type="CDD" id="cd15203">
    <property type="entry name" value="7tmA_NPYR-like"/>
    <property type="match status" value="1"/>
</dbReference>
<evidence type="ECO:0000256" key="3">
    <source>
        <dbReference type="ARBA" id="ARBA00022692"/>
    </source>
</evidence>
<dbReference type="InterPro" id="IPR017452">
    <property type="entry name" value="GPCR_Rhodpsn_7TM"/>
</dbReference>
<dbReference type="SUPFAM" id="SSF81321">
    <property type="entry name" value="Family A G protein-coupled receptor-like"/>
    <property type="match status" value="1"/>
</dbReference>
<dbReference type="PROSITE" id="PS50262">
    <property type="entry name" value="G_PROTEIN_RECEP_F1_2"/>
    <property type="match status" value="1"/>
</dbReference>
<evidence type="ECO:0000256" key="2">
    <source>
        <dbReference type="ARBA" id="ARBA00010663"/>
    </source>
</evidence>
<dbReference type="InterPro" id="IPR000611">
    <property type="entry name" value="NPY_rcpt"/>
</dbReference>
<dbReference type="Gene3D" id="1.20.1070.10">
    <property type="entry name" value="Rhodopsin 7-helix transmembrane proteins"/>
    <property type="match status" value="1"/>
</dbReference>
<name>A0A210Q372_MIZYE</name>
<dbReference type="PRINTS" id="PR00237">
    <property type="entry name" value="GPCRRHODOPSN"/>
</dbReference>
<evidence type="ECO:0000313" key="13">
    <source>
        <dbReference type="EMBL" id="OWF43186.1"/>
    </source>
</evidence>
<feature type="transmembrane region" description="Helical" evidence="11">
    <location>
        <begin position="313"/>
        <end position="338"/>
    </location>
</feature>
<evidence type="ECO:0000256" key="4">
    <source>
        <dbReference type="ARBA" id="ARBA00022989"/>
    </source>
</evidence>
<dbReference type="PRINTS" id="PR01012">
    <property type="entry name" value="NRPEPTIDEYR"/>
</dbReference>
<keyword evidence="3 9" id="KW-0812">Transmembrane</keyword>
<dbReference type="AlphaFoldDB" id="A0A210Q372"/>
<dbReference type="Proteomes" id="UP000242188">
    <property type="component" value="Unassembled WGS sequence"/>
</dbReference>
<reference evidence="13 14" key="1">
    <citation type="journal article" date="2017" name="Nat. Ecol. Evol.">
        <title>Scallop genome provides insights into evolution of bilaterian karyotype and development.</title>
        <authorList>
            <person name="Wang S."/>
            <person name="Zhang J."/>
            <person name="Jiao W."/>
            <person name="Li J."/>
            <person name="Xun X."/>
            <person name="Sun Y."/>
            <person name="Guo X."/>
            <person name="Huan P."/>
            <person name="Dong B."/>
            <person name="Zhang L."/>
            <person name="Hu X."/>
            <person name="Sun X."/>
            <person name="Wang J."/>
            <person name="Zhao C."/>
            <person name="Wang Y."/>
            <person name="Wang D."/>
            <person name="Huang X."/>
            <person name="Wang R."/>
            <person name="Lv J."/>
            <person name="Li Y."/>
            <person name="Zhang Z."/>
            <person name="Liu B."/>
            <person name="Lu W."/>
            <person name="Hui Y."/>
            <person name="Liang J."/>
            <person name="Zhou Z."/>
            <person name="Hou R."/>
            <person name="Li X."/>
            <person name="Liu Y."/>
            <person name="Li H."/>
            <person name="Ning X."/>
            <person name="Lin Y."/>
            <person name="Zhao L."/>
            <person name="Xing Q."/>
            <person name="Dou J."/>
            <person name="Li Y."/>
            <person name="Mao J."/>
            <person name="Guo H."/>
            <person name="Dou H."/>
            <person name="Li T."/>
            <person name="Mu C."/>
            <person name="Jiang W."/>
            <person name="Fu Q."/>
            <person name="Fu X."/>
            <person name="Miao Y."/>
            <person name="Liu J."/>
            <person name="Yu Q."/>
            <person name="Li R."/>
            <person name="Liao H."/>
            <person name="Li X."/>
            <person name="Kong Y."/>
            <person name="Jiang Z."/>
            <person name="Chourrout D."/>
            <person name="Li R."/>
            <person name="Bao Z."/>
        </authorList>
    </citation>
    <scope>NUCLEOTIDE SEQUENCE [LARGE SCALE GENOMIC DNA]</scope>
    <source>
        <strain evidence="13 14">PY_sf001</strain>
    </source>
</reference>
<evidence type="ECO:0000313" key="14">
    <source>
        <dbReference type="Proteomes" id="UP000242188"/>
    </source>
</evidence>
<dbReference type="Pfam" id="PF00001">
    <property type="entry name" value="7tm_1"/>
    <property type="match status" value="1"/>
</dbReference>
<keyword evidence="7 9" id="KW-0675">Receptor</keyword>
<protein>
    <submittedName>
        <fullName evidence="13">Neuropeptide Y receptor type 1</fullName>
    </submittedName>
</protein>
<evidence type="ECO:0000256" key="11">
    <source>
        <dbReference type="SAM" id="Phobius"/>
    </source>
</evidence>
<gene>
    <name evidence="13" type="ORF">KP79_PYT01907</name>
</gene>
<feature type="transmembrane region" description="Helical" evidence="11">
    <location>
        <begin position="172"/>
        <end position="191"/>
    </location>
</feature>
<dbReference type="PANTHER" id="PTHR24235">
    <property type="entry name" value="NEUROPEPTIDE Y RECEPTOR"/>
    <property type="match status" value="1"/>
</dbReference>
<keyword evidence="6 11" id="KW-0472">Membrane</keyword>